<dbReference type="VEuPathDB" id="FungiDB:PCH_Pc16g12730"/>
<dbReference type="EMBL" id="AM920431">
    <property type="protein sequence ID" value="CAP93943.1"/>
    <property type="molecule type" value="Genomic_DNA"/>
</dbReference>
<protein>
    <submittedName>
        <fullName evidence="1">Uncharacterized protein</fullName>
    </submittedName>
</protein>
<evidence type="ECO:0000313" key="2">
    <source>
        <dbReference type="Proteomes" id="UP000000724"/>
    </source>
</evidence>
<proteinExistence type="predicted"/>
<dbReference type="HOGENOM" id="CLU_1540570_0_0_1"/>
<sequence>MDNIGPYSSNKELYSSASEVVCISAYFLRYSISCCIRGHNNPILEPLYSAPTWVTEAMNSAEPTAWASSFRQDTAFVSSMLVAGNAGLWHGTATSLRSFKNWTLRIYCDRFLCEDNNPRLAHLLWLSTTATALSTSSSDISLSSVSTGSAPAITGSIIMGLGAAEFLAWLLFDV</sequence>
<dbReference type="Proteomes" id="UP000000724">
    <property type="component" value="Contig Pc00c16"/>
</dbReference>
<keyword evidence="2" id="KW-1185">Reference proteome</keyword>
<dbReference type="AlphaFoldDB" id="B6HAG4"/>
<dbReference type="OrthoDB" id="4359732at2759"/>
<name>B6HAG4_PENRW</name>
<accession>B6HAG4</accession>
<organism evidence="1 2">
    <name type="scientific">Penicillium rubens (strain ATCC 28089 / DSM 1075 / NRRL 1951 / Wisconsin 54-1255)</name>
    <name type="common">Penicillium chrysogenum</name>
    <dbReference type="NCBI Taxonomy" id="500485"/>
    <lineage>
        <taxon>Eukaryota</taxon>
        <taxon>Fungi</taxon>
        <taxon>Dikarya</taxon>
        <taxon>Ascomycota</taxon>
        <taxon>Pezizomycotina</taxon>
        <taxon>Eurotiomycetes</taxon>
        <taxon>Eurotiomycetidae</taxon>
        <taxon>Eurotiales</taxon>
        <taxon>Aspergillaceae</taxon>
        <taxon>Penicillium</taxon>
        <taxon>Penicillium chrysogenum species complex</taxon>
    </lineage>
</organism>
<evidence type="ECO:0000313" key="1">
    <source>
        <dbReference type="EMBL" id="CAP93943.1"/>
    </source>
</evidence>
<gene>
    <name evidence="1" type="ORF">Pc16g12730</name>
    <name evidence="1" type="ORF">PCH_Pc16g12730</name>
</gene>
<reference evidence="1 2" key="1">
    <citation type="journal article" date="2008" name="Nat. Biotechnol.">
        <title>Genome sequencing and analysis of the filamentous fungus Penicillium chrysogenum.</title>
        <authorList>
            <person name="van den Berg M.A."/>
            <person name="Albang R."/>
            <person name="Albermann K."/>
            <person name="Badger J.H."/>
            <person name="Daran J.-M."/>
            <person name="Driessen A.J.M."/>
            <person name="Garcia-Estrada C."/>
            <person name="Fedorova N.D."/>
            <person name="Harris D.M."/>
            <person name="Heijne W.H.M."/>
            <person name="Joardar V.S."/>
            <person name="Kiel J.A.K.W."/>
            <person name="Kovalchuk A."/>
            <person name="Martin J.F."/>
            <person name="Nierman W.C."/>
            <person name="Nijland J.G."/>
            <person name="Pronk J.T."/>
            <person name="Roubos J.A."/>
            <person name="van der Klei I.J."/>
            <person name="van Peij N.N.M.E."/>
            <person name="Veenhuis M."/>
            <person name="von Doehren H."/>
            <person name="Wagner C."/>
            <person name="Wortman J.R."/>
            <person name="Bovenberg R.A.L."/>
        </authorList>
    </citation>
    <scope>NUCLEOTIDE SEQUENCE [LARGE SCALE GENOMIC DNA]</scope>
    <source>
        <strain evidence="2">ATCC 28089 / DSM 1075 / NRRL 1951 / Wisconsin 54-1255</strain>
    </source>
</reference>